<dbReference type="EMBL" id="JH660660">
    <property type="protein sequence ID" value="EIM32063.1"/>
    <property type="molecule type" value="Genomic_DNA"/>
</dbReference>
<dbReference type="AlphaFoldDB" id="I4Z771"/>
<gene>
    <name evidence="1" type="ORF">PrebiDRAFT_0282</name>
</gene>
<dbReference type="Proteomes" id="UP000002786">
    <property type="component" value="Unassembled WGS sequence"/>
</dbReference>
<accession>I4Z771</accession>
<reference evidence="1 2" key="1">
    <citation type="submission" date="2012-02" db="EMBL/GenBank/DDBJ databases">
        <title>Improved High-Quality Draft genome of Prevotella bivia DSM 20514.</title>
        <authorList>
            <consortium name="US DOE Joint Genome Institute (JGI-PGF)"/>
            <person name="Lucas S."/>
            <person name="Copeland A."/>
            <person name="Lapidus A."/>
            <person name="Bruce D."/>
            <person name="Goodwin L."/>
            <person name="Pitluck S."/>
            <person name="Peters L."/>
            <person name="Mikhailova N."/>
            <person name="Munk A.C.C."/>
            <person name="Kyrpides N."/>
            <person name="Mavromatis K."/>
            <person name="Detter J.C."/>
            <person name="Han C."/>
            <person name="Land M."/>
            <person name="Hauser L."/>
            <person name="Markowitz V."/>
            <person name="Cheng J.-F."/>
            <person name="Hugenholtz P."/>
            <person name="Woyke T."/>
            <person name="Wu D."/>
            <person name="Gronow S."/>
            <person name="Wellnitz S."/>
            <person name="Brambilla E."/>
            <person name="Klenk H.-P."/>
            <person name="Eisen J.A."/>
        </authorList>
    </citation>
    <scope>NUCLEOTIDE SEQUENCE [LARGE SCALE GENOMIC DNA]</scope>
    <source>
        <strain evidence="1 2">DSM 20514</strain>
    </source>
</reference>
<evidence type="ECO:0000313" key="2">
    <source>
        <dbReference type="Proteomes" id="UP000002786"/>
    </source>
</evidence>
<keyword evidence="2" id="KW-1185">Reference proteome</keyword>
<protein>
    <submittedName>
        <fullName evidence="1">Uncharacterized protein</fullName>
    </submittedName>
</protein>
<organism evidence="1 2">
    <name type="scientific">Prevotella bivia DSM 20514</name>
    <dbReference type="NCBI Taxonomy" id="868129"/>
    <lineage>
        <taxon>Bacteria</taxon>
        <taxon>Pseudomonadati</taxon>
        <taxon>Bacteroidota</taxon>
        <taxon>Bacteroidia</taxon>
        <taxon>Bacteroidales</taxon>
        <taxon>Prevotellaceae</taxon>
        <taxon>Prevotella</taxon>
    </lineage>
</organism>
<evidence type="ECO:0000313" key="1">
    <source>
        <dbReference type="EMBL" id="EIM32063.1"/>
    </source>
</evidence>
<sequence length="31" mass="3613">MHFSLPPKGEQQLEEMHCSEMELPDILLNIC</sequence>
<proteinExistence type="predicted"/>
<name>I4Z771_9BACT</name>
<dbReference type="HOGENOM" id="CLU_3397892_0_0_10"/>